<dbReference type="EMBL" id="CAXIEN010000066">
    <property type="protein sequence ID" value="CAL1273230.1"/>
    <property type="molecule type" value="Genomic_DNA"/>
</dbReference>
<dbReference type="AlphaFoldDB" id="A0AAV1ZMT5"/>
<evidence type="ECO:0000313" key="1">
    <source>
        <dbReference type="EMBL" id="CAL1273230.1"/>
    </source>
</evidence>
<protein>
    <submittedName>
        <fullName evidence="1">Uncharacterized protein</fullName>
    </submittedName>
</protein>
<comment type="caution">
    <text evidence="1">The sequence shown here is derived from an EMBL/GenBank/DDBJ whole genome shotgun (WGS) entry which is preliminary data.</text>
</comment>
<proteinExistence type="predicted"/>
<keyword evidence="2" id="KW-1185">Reference proteome</keyword>
<accession>A0AAV1ZMT5</accession>
<organism evidence="1 2">
    <name type="scientific">Larinioides sclopetarius</name>
    <dbReference type="NCBI Taxonomy" id="280406"/>
    <lineage>
        <taxon>Eukaryota</taxon>
        <taxon>Metazoa</taxon>
        <taxon>Ecdysozoa</taxon>
        <taxon>Arthropoda</taxon>
        <taxon>Chelicerata</taxon>
        <taxon>Arachnida</taxon>
        <taxon>Araneae</taxon>
        <taxon>Araneomorphae</taxon>
        <taxon>Entelegynae</taxon>
        <taxon>Araneoidea</taxon>
        <taxon>Araneidae</taxon>
        <taxon>Larinioides</taxon>
    </lineage>
</organism>
<reference evidence="1 2" key="1">
    <citation type="submission" date="2024-04" db="EMBL/GenBank/DDBJ databases">
        <authorList>
            <person name="Rising A."/>
            <person name="Reimegard J."/>
            <person name="Sonavane S."/>
            <person name="Akerstrom W."/>
            <person name="Nylinder S."/>
            <person name="Hedman E."/>
            <person name="Kallberg Y."/>
        </authorList>
    </citation>
    <scope>NUCLEOTIDE SEQUENCE [LARGE SCALE GENOMIC DNA]</scope>
</reference>
<evidence type="ECO:0000313" key="2">
    <source>
        <dbReference type="Proteomes" id="UP001497382"/>
    </source>
</evidence>
<sequence length="52" mass="6185">MKKTFWSRVCNMIYKVDTGQVVLLSSWIVPWQVSVEFDIILVPFDRVEIVRL</sequence>
<name>A0AAV1ZMT5_9ARAC</name>
<dbReference type="Proteomes" id="UP001497382">
    <property type="component" value="Unassembled WGS sequence"/>
</dbReference>
<gene>
    <name evidence="1" type="ORF">LARSCL_LOCUS6778</name>
</gene>